<evidence type="ECO:0000256" key="3">
    <source>
        <dbReference type="ARBA" id="ARBA00023163"/>
    </source>
</evidence>
<evidence type="ECO:0000313" key="6">
    <source>
        <dbReference type="EMBL" id="GEM66724.1"/>
    </source>
</evidence>
<dbReference type="Gene3D" id="3.40.50.2300">
    <property type="match status" value="2"/>
</dbReference>
<dbReference type="PANTHER" id="PTHR30146:SF154">
    <property type="entry name" value="TRANSCRIPTION REGULATOR, MEMBER OF GALR FAMILY"/>
    <property type="match status" value="1"/>
</dbReference>
<gene>
    <name evidence="6" type="ORF">SMI01S_03300</name>
</gene>
<keyword evidence="2" id="KW-0238">DNA-binding</keyword>
<feature type="domain" description="HTH lacI-type" evidence="4">
    <location>
        <begin position="5"/>
        <end position="59"/>
    </location>
</feature>
<dbReference type="InterPro" id="IPR000843">
    <property type="entry name" value="HTH_LacI"/>
</dbReference>
<proteinExistence type="predicted"/>
<name>A0ABQ0VYN4_9SPHI</name>
<dbReference type="PROSITE" id="PS50932">
    <property type="entry name" value="HTH_LACI_2"/>
    <property type="match status" value="1"/>
</dbReference>
<dbReference type="CDD" id="cd01392">
    <property type="entry name" value="HTH_LacI"/>
    <property type="match status" value="1"/>
</dbReference>
<keyword evidence="1" id="KW-0805">Transcription regulation</keyword>
<dbReference type="EMBL" id="BJXH01000001">
    <property type="protein sequence ID" value="GEM66724.1"/>
    <property type="molecule type" value="Genomic_DNA"/>
</dbReference>
<dbReference type="InterPro" id="IPR001387">
    <property type="entry name" value="Cro/C1-type_HTH"/>
</dbReference>
<dbReference type="InterPro" id="IPR028082">
    <property type="entry name" value="Peripla_BP_I"/>
</dbReference>
<evidence type="ECO:0000259" key="4">
    <source>
        <dbReference type="PROSITE" id="PS50932"/>
    </source>
</evidence>
<dbReference type="Pfam" id="PF13377">
    <property type="entry name" value="Peripla_BP_3"/>
    <property type="match status" value="1"/>
</dbReference>
<dbReference type="SMART" id="SM00354">
    <property type="entry name" value="HTH_LACI"/>
    <property type="match status" value="1"/>
</dbReference>
<evidence type="ECO:0000313" key="7">
    <source>
        <dbReference type="Proteomes" id="UP000321676"/>
    </source>
</evidence>
<dbReference type="PANTHER" id="PTHR30146">
    <property type="entry name" value="LACI-RELATED TRANSCRIPTIONAL REPRESSOR"/>
    <property type="match status" value="1"/>
</dbReference>
<evidence type="ECO:0000256" key="2">
    <source>
        <dbReference type="ARBA" id="ARBA00023125"/>
    </source>
</evidence>
<dbReference type="CDD" id="cd06267">
    <property type="entry name" value="PBP1_LacI_sugar_binding-like"/>
    <property type="match status" value="1"/>
</dbReference>
<keyword evidence="3" id="KW-0804">Transcription</keyword>
<dbReference type="SUPFAM" id="SSF53822">
    <property type="entry name" value="Periplasmic binding protein-like I"/>
    <property type="match status" value="1"/>
</dbReference>
<sequence>MANSITIIELAAALGLSKSTVSRAFRGNSDINAATKERILKKAEELGFSPNLYASNLRGSKSSTIAIIIPEFGNKFFSQAIKGIELIARNNDFHVLVYVTDHSADKEAAIIRTLVNGRVDGVIMSGSGEGKSHQYLKLLKKHNLPLVFFDRYYEDINTICVTGNDFESSYLATSHLIENGCKKIAYLAINKNVSIGKIRMDGYAKALSDGGIKFDEQLTLDTSNDAEINYRDIEQLIKEQSPDAIFASVERLAISTLRVTKTLGIHIPDQIKLICFSCLEIADMLSPALSVVKQPAYEMGKKATEYLFEIMRGNREADIQEVLFLESDLIFQESSQKKLTK</sequence>
<dbReference type="PROSITE" id="PS50943">
    <property type="entry name" value="HTH_CROC1"/>
    <property type="match status" value="1"/>
</dbReference>
<reference evidence="6 7" key="1">
    <citation type="submission" date="2019-07" db="EMBL/GenBank/DDBJ databases">
        <title>Whole genome shotgun sequence of Sphingobacterium mizutaii NBRC 14946.</title>
        <authorList>
            <person name="Hosoyama A."/>
            <person name="Uohara A."/>
            <person name="Ohji S."/>
            <person name="Ichikawa N."/>
        </authorList>
    </citation>
    <scope>NUCLEOTIDE SEQUENCE [LARGE SCALE GENOMIC DNA]</scope>
    <source>
        <strain evidence="6 7">NBRC 14946</strain>
    </source>
</reference>
<dbReference type="Pfam" id="PF00356">
    <property type="entry name" value="LacI"/>
    <property type="match status" value="1"/>
</dbReference>
<protein>
    <submittedName>
        <fullName evidence="6">LacI family transcriptional regulator</fullName>
    </submittedName>
</protein>
<comment type="caution">
    <text evidence="6">The sequence shown here is derived from an EMBL/GenBank/DDBJ whole genome shotgun (WGS) entry which is preliminary data.</text>
</comment>
<evidence type="ECO:0000259" key="5">
    <source>
        <dbReference type="PROSITE" id="PS50943"/>
    </source>
</evidence>
<keyword evidence="7" id="KW-1185">Reference proteome</keyword>
<dbReference type="InterPro" id="IPR046335">
    <property type="entry name" value="LacI/GalR-like_sensor"/>
</dbReference>
<dbReference type="SUPFAM" id="SSF47413">
    <property type="entry name" value="lambda repressor-like DNA-binding domains"/>
    <property type="match status" value="1"/>
</dbReference>
<dbReference type="RefSeq" id="WP_093099133.1">
    <property type="nucleotide sequence ID" value="NZ_BJXH01000001.1"/>
</dbReference>
<evidence type="ECO:0000256" key="1">
    <source>
        <dbReference type="ARBA" id="ARBA00023015"/>
    </source>
</evidence>
<accession>A0ABQ0VYN4</accession>
<dbReference type="Gene3D" id="1.10.260.40">
    <property type="entry name" value="lambda repressor-like DNA-binding domains"/>
    <property type="match status" value="1"/>
</dbReference>
<organism evidence="6 7">
    <name type="scientific">Sphingobacterium mizutaii NBRC 14946 = DSM 11724</name>
    <dbReference type="NCBI Taxonomy" id="1220576"/>
    <lineage>
        <taxon>Bacteria</taxon>
        <taxon>Pseudomonadati</taxon>
        <taxon>Bacteroidota</taxon>
        <taxon>Sphingobacteriia</taxon>
        <taxon>Sphingobacteriales</taxon>
        <taxon>Sphingobacteriaceae</taxon>
        <taxon>Sphingobacterium</taxon>
    </lineage>
</organism>
<dbReference type="InterPro" id="IPR010982">
    <property type="entry name" value="Lambda_DNA-bd_dom_sf"/>
</dbReference>
<dbReference type="Proteomes" id="UP000321676">
    <property type="component" value="Unassembled WGS sequence"/>
</dbReference>
<feature type="domain" description="HTH cro/C1-type" evidence="5">
    <location>
        <begin position="2"/>
        <end position="53"/>
    </location>
</feature>